<dbReference type="SUPFAM" id="SSF55874">
    <property type="entry name" value="ATPase domain of HSP90 chaperone/DNA topoisomerase II/histidine kinase"/>
    <property type="match status" value="3"/>
</dbReference>
<dbReference type="PANTHER" id="PTHR46919">
    <property type="entry name" value="ZINC FINGER, C3HC4 TYPE (RING FINGER) FAMILY PROTEIN"/>
    <property type="match status" value="1"/>
</dbReference>
<dbReference type="NCBIfam" id="NF047352">
    <property type="entry name" value="P_loop_sacsin"/>
    <property type="match status" value="2"/>
</dbReference>
<sequence>HLGMMDPQEKVFGERSGGFRWSLDDAEDQEVLLNMRDQFQPFRDIVSHVCDHGWSKVVMEDQHFNGTIFRFPLRNEESEISDNLYDSDKVVELFDSFIADADLSLLFLKNVTSVSLLHISKDGAVNTRLQVKSSVPTDDVLEPEEESVIEGLTRFKVITVSSKDQKETKWLLTTCTMKEGVVEDLDLLTKKLSFLPQVDLAFPCGEKRDCSQSRLSCFLPLPNNESNKTGLPVYVNACFGLTDNRRHIKWQEEDQRHDEHALWNEMLMKKVFPQAYIKIIQDAIKLAQNSILPVSSVYNLWPDLTQIQHKEKWHALTLDVFHHLFRQNVAILSLAKDERQFISPSEAVFPCNGPTSTNILSAIKRALVSCGENLVTLPASVARAINEAYPNPATLKHVTPAFLRAILHRTGVDNITKDDKLSLLEYILGDEQYKELEGLHLLPLSDGSFRYFTYKEEDTALIDSHECPRVLLPFCKPFFIPHDLTPACSAHLKELARRNFFKVTNIDASHLAEYARRYLPPDWKQTGKNVVAWDNNNSQHPPSDWFQEFWRFLNNHFNELSPFTDIPLIPVSPLSGSQTVSVAKLQQNTTLIFQKSKQLNLPDRIAQLVKKVGGTVVRGNEWLKHEDLDSYVLCPSPRSVLKVLMNLDFQHLVTELKSASHTAHNELKDYLSHLDSLSKAEKDFLLKLPLFQTMKGFSVAAQSKQAVLLISGLTVPTELPMPDSIIQCSTETDRRLLQLLKVHLLDTAEAANVLVDSIRKGACSSDNTNKTMTWILQHGKVLFSQNQSLKFSCKDLSFIEVNGQLKKASDFFDPRIPTFKVIFESDFFPPPSYTHSLQMLESLTEIGLLNKEMDVSPEHLLRAATLTDKLCMNSQIEALRRAQVLLEILESNDLLSKFSHRQLHCLKMLKWIPCEQPGGEKQFSDKSQKYCLFCPNEIRHSVYKDIVGHVMPLTGNNLKMHHSDPVLKILGVNSTPKPEVVLQQLHEGSKQAHSIDRSMLYKIAFECYKCLDQWICDSGNATYISQQASSFPFILIGDTFVNPYLHVLPAAFTSFTNLWTCIGVEKQFTTTQFLTVLQELKVQHGNKPLPKSDLSVCLTILNKGIFEAKVKITDDCLIPNEHGVLQFASELFYNDSPWMPLTSGVTLCHDNIPRVMARHLGIKTTRHHSLENHIVDEMTPLAFEFEQQEQLTVRIKNIISAYPSKKDILKELIQNADDAEATEIHFIWDKRQHGKVKTFGKKWNNLQGPALCVFNNKVFSDADIKGIQRLGEGGKHSTPGKIGKYGVGFNSVYHLTDCPSILTGDEVLCISDPNQKYIENHSNKPRYGIGYKLADTFKEMYVDVYKSFLPDKFSLKDGTMFRLPLRMGTNANTSKISQQGVTDRDMKELCSALSEDPEGLILFLKNICKIKVHEISDDSGGLKTIFEVEKNLPQKSRDEKDAFVKHLQNALQSDKLATQKTFYETVISTSDKRQSKWIVAEQFGSFKDSFELKLSDKLPQASLAAHVNTKGSSVMDFKGEAFCSLPLPGKTGLPVHVNGNFEVDSARRSLWKEDGKSKKSNWNEILKQNVIAPLYADLLHYIRRSIAVKKVSLTFIDSCFSTEYFMLCFCKGPALYAYNNATFTDEDWQGIQMAGRSVKRDDPNKVGRFGIGFNSVYHTTGETIYHLSIIDTHGKETLTVNINTSFSIDVPSILSSEHLGMMDPQEKIFGERSGGFWWSLDDAEDQEVLLNMHDQFQPFRDIVSLVCEHGWSKVVMEDQHFSGTIFRFPLRNENHIYDEDSHHWKTLRTTAFLPAYSPGDTKMEGNVTLKRPTDVFSDKCSLLVNMTQPVLDHTNLNIHNTDPVLQILGVHSTPKLQMVLQQLHQTSTQAHSIDRSMLYKIASECYKFLDQWISHFGNAYIPHWAYSFPFILIGETFVNVDRVAENGQFEAKPYLHVLPAAFTSFRNLWTCIGVEKQFTTTQLLTVLQELKAQHGNQPLPKSDLSIVLTILNKGIFEAKLKITHDCLIPNEHGVLQPANELFYNDSPWMPLTSGVTLCHENIPRVMARHLGIKTTRHHTLENHTFDDLSPLAFEFEQQEELTVRIKNIISAYPSKKDILKELIQNADDAEATEIHFIWDKRQHGKVKTFGKKWNNLQGPALCVFNNKVFSDADIKGIQRLGEGGKHSTPGKIGKYGVGFNSVYHLTDCPSILTGDEVLCISDPNQKYIENHSNKPRYGIGYKLADTFKEMYVDVYKSFLHDKFSLKDGTMFRLPLRMGTNANTSKISQQGVTDRDMKELCSALSEDPEGLILFLKNICKIKVHEISEDSQELKTIFEVEKNLPQKSRDEKDAFVKHLQNALQSDKTATPHKTFYETVISTSDKRQSKWIVAEQFGSFKYNFLLKISDKLPQASLAARVNTKGSSVMDFKGEAFCSLPLPGKTGLPVHVNGNFEVDSARRSLWKEDGKSKKSNWNEILKQNVIAPLYADLLHYIRCSIAVKKVSLTFIESCFSTEYLCFWPTVSKDVCPDWHEMIHGVYRSLKEKGLDVIPVMKSSTRKIADKKIKEYSFDWCNVSETDSLEDPYLTNLTNYKLMPILEDLGMKLVPYSTNMQRIWKSFRSAEVEVKEVSPSTVQTFLRAKPLNDPTQTDEDLPLPISATLIKDETRCSELLSFCLKDFSSQKVTQDNSNLLDGLPLLLTRDKVLTVFNSQSPKLISRYANLFFGCEEKFADYHTNIQHIRLLQTFNFVKTLSLPCAARALKPFVRHLLENCYVDPHSGLHVPNETMLEWLKSLWMFITSEIKLPTSRDDESSLTLSDVKKLFSDCYILPVVCPRLNNKHFLQTMKHMSSVVFASQKHKDISGILFKLGFMRFDHVFFSEVDRRVYSYLQHELLDVDDQSSVLDQMYNINRSEFSHLSNDDMKEFQMFLQSGLSKFKVSQEYVRKLKSLPIFETTQGERVRIDGPKKVFILNIKYSVIFHDLSNLHTNSSIFLKHNSENYMLSQTLNIQVLNDLEYFMKFILPAVHQLTETQILHSLKLLLSLHYSSEDKKTIISSLKTVKLIRSSQGRLEPASYYFDESVELYKQMLPHERFVPERFWSELCEGDKLSNYHQPFAAEGTMVKIRGSLIEKKPEHQDLIWSSMPIIDLPVYTTQKLMQMIKNAGAHEEPPPNCVTSNIRNICQSPCETDQLIKTRAKVFRSSYAYLQAKRFEGNQLAGLPVVLVEKDTKLMRPDDMCLSLSYDLDFRPYLYKITPEDAMYAPFFQKIGVKNEATAEQYCNVLAAVYADSCDKQKLHSNQLRTVKRAVEQLFKSIKTHGNQTLLENVETLYLPAVDGKLYPSSTLCYNDTVFETKRLEEALENKFLLLEKLSECHLGNDKYMHHQLLELLPQKFQPKMLSEFTEERVVESEMQLCTLGTGCEFSGWFAKHLSSGAFKYGFICLIREQLQGKITQEDASNICEKIFGSIQIICCKTLETTLWLNKQPLPKTDEETDVSVERGQQGCTFYLKHNDDMAPKVINEVITTLTKEINALLGNRIASVHLPVLGQLLMCDDLQDVRKTLAKNQIRDSAETESSSFSPAAPGTEVPGEWHDCLDMNVFNNFEEGEYVGYSIDDKYIYAVIVEELPGHNGRYSWRYKIEVGEDEPIEVSCVDLFQFKREKKVKTERRKSVPHSSESSINSLPASVQEAKREIDKCLAEIWRLPEEERHKAIKRLYLRWHPDKNPDCQSLASEAFKYLQNRIDELSKPKAAGSIFSSRNTHFRGFYQQWNQEARYHRNSRERFSRGSSGFHSYNFWTHNENVPRPDREEARRWCRQARCDLNAAHKDTGGGSTEWCLFKVHQALEKSLIAACYKRNGQRPNSSSISATAAQVSRYSLQLRDLPEIVKNLQTLGVDPKKTQYPNCHPYPHIPNGQFRSENEMLALNKASELLNKIEAYVN</sequence>
<proteinExistence type="predicted"/>
<dbReference type="SUPFAM" id="SSF81593">
    <property type="entry name" value="Nucleotidyltransferase substrate binding subunit/domain"/>
    <property type="match status" value="1"/>
</dbReference>
<dbReference type="SUPFAM" id="SSF46565">
    <property type="entry name" value="Chaperone J-domain"/>
    <property type="match status" value="1"/>
</dbReference>
<feature type="domain" description="HEPN" evidence="2">
    <location>
        <begin position="3793"/>
        <end position="3909"/>
    </location>
</feature>
<dbReference type="InterPro" id="IPR036890">
    <property type="entry name" value="HATPase_C_sf"/>
</dbReference>
<dbReference type="Pfam" id="PF05168">
    <property type="entry name" value="HEPN"/>
    <property type="match status" value="1"/>
</dbReference>
<accession>A0A3Q2UUS3</accession>
<organism evidence="3 4">
    <name type="scientific">Haplochromis burtoni</name>
    <name type="common">Burton's mouthbrooder</name>
    <name type="synonym">Chromis burtoni</name>
    <dbReference type="NCBI Taxonomy" id="8153"/>
    <lineage>
        <taxon>Eukaryota</taxon>
        <taxon>Metazoa</taxon>
        <taxon>Chordata</taxon>
        <taxon>Craniata</taxon>
        <taxon>Vertebrata</taxon>
        <taxon>Euteleostomi</taxon>
        <taxon>Actinopterygii</taxon>
        <taxon>Neopterygii</taxon>
        <taxon>Teleostei</taxon>
        <taxon>Neoteleostei</taxon>
        <taxon>Acanthomorphata</taxon>
        <taxon>Ovalentaria</taxon>
        <taxon>Cichlomorphae</taxon>
        <taxon>Cichliformes</taxon>
        <taxon>Cichlidae</taxon>
        <taxon>African cichlids</taxon>
        <taxon>Pseudocrenilabrinae</taxon>
        <taxon>Haplochromini</taxon>
        <taxon>Haplochromis</taxon>
    </lineage>
</organism>
<name>A0A3Q2UUS3_HAPBU</name>
<evidence type="ECO:0000313" key="3">
    <source>
        <dbReference type="Ensembl" id="ENSHBUP00000001357.1"/>
    </source>
</evidence>
<dbReference type="PANTHER" id="PTHR46919:SF2">
    <property type="entry name" value="SACSIN"/>
    <property type="match status" value="1"/>
</dbReference>
<dbReference type="Ensembl" id="ENSHBUT00000013927.1">
    <property type="protein sequence ID" value="ENSHBUP00000001357.1"/>
    <property type="gene ID" value="ENSHBUG00000002551.1"/>
</dbReference>
<reference evidence="3" key="2">
    <citation type="submission" date="2025-09" db="UniProtKB">
        <authorList>
            <consortium name="Ensembl"/>
        </authorList>
    </citation>
    <scope>IDENTIFICATION</scope>
</reference>
<dbReference type="GeneTree" id="ENSGT00940000164866"/>
<feature type="region of interest" description="Disordered" evidence="1">
    <location>
        <begin position="3545"/>
        <end position="3566"/>
    </location>
</feature>
<reference evidence="3" key="1">
    <citation type="submission" date="2025-08" db="UniProtKB">
        <authorList>
            <consortium name="Ensembl"/>
        </authorList>
    </citation>
    <scope>IDENTIFICATION</scope>
</reference>
<dbReference type="SMART" id="SM00748">
    <property type="entry name" value="HEPN"/>
    <property type="match status" value="1"/>
</dbReference>
<evidence type="ECO:0000259" key="2">
    <source>
        <dbReference type="PROSITE" id="PS50910"/>
    </source>
</evidence>
<dbReference type="InterPro" id="IPR058210">
    <property type="entry name" value="SACS/Nov_dom"/>
</dbReference>
<keyword evidence="4" id="KW-1185">Reference proteome</keyword>
<dbReference type="InterPro" id="IPR036869">
    <property type="entry name" value="J_dom_sf"/>
</dbReference>
<protein>
    <recommendedName>
        <fullName evidence="2">HEPN domain-containing protein</fullName>
    </recommendedName>
</protein>
<dbReference type="InterPro" id="IPR007842">
    <property type="entry name" value="HEPN_dom"/>
</dbReference>
<dbReference type="PROSITE" id="PS50910">
    <property type="entry name" value="HEPN"/>
    <property type="match status" value="1"/>
</dbReference>
<dbReference type="Gene3D" id="1.10.287.110">
    <property type="entry name" value="DnaJ domain"/>
    <property type="match status" value="1"/>
</dbReference>
<dbReference type="Pfam" id="PF25794">
    <property type="entry name" value="SACS"/>
    <property type="match status" value="5"/>
</dbReference>
<evidence type="ECO:0000313" key="4">
    <source>
        <dbReference type="Proteomes" id="UP000264840"/>
    </source>
</evidence>
<dbReference type="Gene3D" id="3.30.565.10">
    <property type="entry name" value="Histidine kinase-like ATPase, C-terminal domain"/>
    <property type="match status" value="2"/>
</dbReference>
<dbReference type="Gene3D" id="1.20.120.330">
    <property type="entry name" value="Nucleotidyltransferases domain 2"/>
    <property type="match status" value="1"/>
</dbReference>
<dbReference type="Proteomes" id="UP000264840">
    <property type="component" value="Unplaced"/>
</dbReference>
<evidence type="ECO:0000256" key="1">
    <source>
        <dbReference type="SAM" id="MobiDB-lite"/>
    </source>
</evidence>